<dbReference type="PATRIC" id="fig|328812.4.peg.2628"/>
<dbReference type="GO" id="GO:0051539">
    <property type="term" value="F:4 iron, 4 sulfur cluster binding"/>
    <property type="evidence" value="ECO:0007669"/>
    <property type="project" value="UniProtKB-KW"/>
</dbReference>
<dbReference type="InterPro" id="IPR017900">
    <property type="entry name" value="4Fe4S_Fe_S_CS"/>
</dbReference>
<comment type="caution">
    <text evidence="10">The sequence shown here is derived from an EMBL/GenBank/DDBJ whole genome shotgun (WGS) entry which is preliminary data.</text>
</comment>
<keyword evidence="1" id="KW-0813">Transport</keyword>
<gene>
    <name evidence="10" type="ORF">ACM15_10195</name>
</gene>
<keyword evidence="8" id="KW-0472">Membrane</keyword>
<feature type="transmembrane region" description="Helical" evidence="8">
    <location>
        <begin position="110"/>
        <end position="130"/>
    </location>
</feature>
<feature type="compositionally biased region" description="Polar residues" evidence="7">
    <location>
        <begin position="306"/>
        <end position="317"/>
    </location>
</feature>
<dbReference type="PANTHER" id="PTHR30176:SF3">
    <property type="entry name" value="FERREDOXIN-TYPE PROTEIN NAPH"/>
    <property type="match status" value="1"/>
</dbReference>
<evidence type="ECO:0000256" key="8">
    <source>
        <dbReference type="SAM" id="Phobius"/>
    </source>
</evidence>
<keyword evidence="8" id="KW-1133">Transmembrane helix</keyword>
<dbReference type="RefSeq" id="WP_048315318.1">
    <property type="nucleotide sequence ID" value="NZ_LFJV01000029.1"/>
</dbReference>
<feature type="domain" description="4Fe-4S ferredoxin-type" evidence="9">
    <location>
        <begin position="470"/>
        <end position="498"/>
    </location>
</feature>
<dbReference type="CDD" id="cd16373">
    <property type="entry name" value="DMSOR_beta_like"/>
    <property type="match status" value="1"/>
</dbReference>
<dbReference type="Pfam" id="PF12837">
    <property type="entry name" value="Fer4_6"/>
    <property type="match status" value="1"/>
</dbReference>
<dbReference type="AlphaFoldDB" id="A0A0J6CKV6"/>
<evidence type="ECO:0000256" key="3">
    <source>
        <dbReference type="ARBA" id="ARBA00022723"/>
    </source>
</evidence>
<accession>A0A0J6CKV6</accession>
<name>A0A0J6CKV6_9BACT</name>
<dbReference type="GO" id="GO:0005886">
    <property type="term" value="C:plasma membrane"/>
    <property type="evidence" value="ECO:0007669"/>
    <property type="project" value="TreeGrafter"/>
</dbReference>
<feature type="domain" description="4Fe-4S ferredoxin-type" evidence="9">
    <location>
        <begin position="385"/>
        <end position="414"/>
    </location>
</feature>
<protein>
    <submittedName>
        <fullName evidence="10">Ferredoxin</fullName>
    </submittedName>
</protein>
<dbReference type="EMBL" id="LFJV01000029">
    <property type="protein sequence ID" value="KMM33768.1"/>
    <property type="molecule type" value="Genomic_DNA"/>
</dbReference>
<feature type="domain" description="4Fe-4S ferredoxin-type" evidence="9">
    <location>
        <begin position="255"/>
        <end position="281"/>
    </location>
</feature>
<feature type="domain" description="4Fe-4S ferredoxin-type" evidence="9">
    <location>
        <begin position="225"/>
        <end position="254"/>
    </location>
</feature>
<dbReference type="PROSITE" id="PS51379">
    <property type="entry name" value="4FE4S_FER_2"/>
    <property type="match status" value="6"/>
</dbReference>
<evidence type="ECO:0000256" key="2">
    <source>
        <dbReference type="ARBA" id="ARBA00022485"/>
    </source>
</evidence>
<dbReference type="Pfam" id="PF12801">
    <property type="entry name" value="Fer4_5"/>
    <property type="match status" value="2"/>
</dbReference>
<feature type="compositionally biased region" description="Gly residues" evidence="7">
    <location>
        <begin position="357"/>
        <end position="366"/>
    </location>
</feature>
<feature type="region of interest" description="Disordered" evidence="7">
    <location>
        <begin position="356"/>
        <end position="382"/>
    </location>
</feature>
<proteinExistence type="predicted"/>
<dbReference type="GO" id="GO:0046872">
    <property type="term" value="F:metal ion binding"/>
    <property type="evidence" value="ECO:0007669"/>
    <property type="project" value="UniProtKB-KW"/>
</dbReference>
<feature type="region of interest" description="Disordered" evidence="7">
    <location>
        <begin position="289"/>
        <end position="317"/>
    </location>
</feature>
<reference evidence="10 11" key="1">
    <citation type="submission" date="2015-06" db="EMBL/GenBank/DDBJ databases">
        <title>Draft Genome Sequence of Parabacteroides goldsteinii with Putative Novel Metallo-Beta-Lactamases Isolated from a Blood Culture from a Human Patient.</title>
        <authorList>
            <person name="Krogh T.J."/>
            <person name="Agergaard C.N."/>
            <person name="Moller-Jensen J."/>
            <person name="Justesen U.S."/>
        </authorList>
    </citation>
    <scope>NUCLEOTIDE SEQUENCE [LARGE SCALE GENOMIC DNA]</scope>
    <source>
        <strain evidence="10 11">910340</strain>
    </source>
</reference>
<evidence type="ECO:0000256" key="1">
    <source>
        <dbReference type="ARBA" id="ARBA00022448"/>
    </source>
</evidence>
<dbReference type="Gene3D" id="3.30.70.20">
    <property type="match status" value="3"/>
</dbReference>
<keyword evidence="2" id="KW-0004">4Fe-4S</keyword>
<dbReference type="InterPro" id="IPR017896">
    <property type="entry name" value="4Fe4S_Fe-S-bd"/>
</dbReference>
<dbReference type="SUPFAM" id="SSF54862">
    <property type="entry name" value="4Fe-4S ferredoxins"/>
    <property type="match status" value="2"/>
</dbReference>
<feature type="domain" description="4Fe-4S ferredoxin-type" evidence="9">
    <location>
        <begin position="424"/>
        <end position="454"/>
    </location>
</feature>
<evidence type="ECO:0000313" key="11">
    <source>
        <dbReference type="Proteomes" id="UP000036166"/>
    </source>
</evidence>
<evidence type="ECO:0000256" key="4">
    <source>
        <dbReference type="ARBA" id="ARBA00022982"/>
    </source>
</evidence>
<keyword evidence="4" id="KW-0249">Electron transport</keyword>
<dbReference type="Pfam" id="PF12838">
    <property type="entry name" value="Fer4_7"/>
    <property type="match status" value="2"/>
</dbReference>
<keyword evidence="8" id="KW-0812">Transmembrane</keyword>
<dbReference type="PANTHER" id="PTHR30176">
    <property type="entry name" value="FERREDOXIN-TYPE PROTEIN NAPH"/>
    <property type="match status" value="1"/>
</dbReference>
<dbReference type="InterPro" id="IPR051684">
    <property type="entry name" value="Electron_Trans/Redox"/>
</dbReference>
<organism evidence="10 11">
    <name type="scientific">Parabacteroides goldsteinii</name>
    <dbReference type="NCBI Taxonomy" id="328812"/>
    <lineage>
        <taxon>Bacteria</taxon>
        <taxon>Pseudomonadati</taxon>
        <taxon>Bacteroidota</taxon>
        <taxon>Bacteroidia</taxon>
        <taxon>Bacteroidales</taxon>
        <taxon>Tannerellaceae</taxon>
        <taxon>Parabacteroides</taxon>
    </lineage>
</organism>
<sequence>MKRLNYQKGVRVLLALLFFVPILLFFLDFTNKMPVDVHKFLHIQLLPAVLGGMFGIVAVLLIMTYLFGRIYCSAICPAGILQDIINRLFCIGKKKKKGVRRFSYHKPMNWLRYSILALTVVTTALGFSGLCLLLDPYSNFGRIAANLFRPAVMWGNNVLADWLMKMDNYSLFHVTISTVSIAGLISAIVALVVFIVMVIFRGRLFCNTLCPVGALLSLVSRYSQMRISFDKEACNHCGNCERTCKAEAINAKEMTVDSSRCVDCFNCVSSCSKGGLQYRFKPAFHKENDNLVPVPDTGPQKDRHSQSAADTGSSNAIPCQARERTSASNSRRTFLATGVTVAATLPVVSAIADGVGQAKGHGQGNGHGKKKGRKKWPPITPPGSLNLERFKDKCTGCHICVVKCPSQVLRPAGLEYGFDYLLKPRMAYISSYCNYECTICSEVCPAEALKPISVEEKKSLQVGIATFFINRCIVKTEGTDCGACSEHCPTQAVHMVPYEGTLTIPEVNPDLCVGCGGCESICPVRPMRAIIVKANTVHQTIVLPEEEEVKNVEVDDFGF</sequence>
<feature type="transmembrane region" description="Helical" evidence="8">
    <location>
        <begin position="41"/>
        <end position="62"/>
    </location>
</feature>
<feature type="domain" description="4Fe-4S ferredoxin-type" evidence="9">
    <location>
        <begin position="503"/>
        <end position="535"/>
    </location>
</feature>
<evidence type="ECO:0000259" key="9">
    <source>
        <dbReference type="PROSITE" id="PS51379"/>
    </source>
</evidence>
<evidence type="ECO:0000313" key="10">
    <source>
        <dbReference type="EMBL" id="KMM33768.1"/>
    </source>
</evidence>
<evidence type="ECO:0000256" key="6">
    <source>
        <dbReference type="ARBA" id="ARBA00023014"/>
    </source>
</evidence>
<dbReference type="Proteomes" id="UP000036166">
    <property type="component" value="Unassembled WGS sequence"/>
</dbReference>
<evidence type="ECO:0000256" key="7">
    <source>
        <dbReference type="SAM" id="MobiDB-lite"/>
    </source>
</evidence>
<keyword evidence="6" id="KW-0411">Iron-sulfur</keyword>
<feature type="compositionally biased region" description="Basic residues" evidence="7">
    <location>
        <begin position="367"/>
        <end position="376"/>
    </location>
</feature>
<evidence type="ECO:0000256" key="5">
    <source>
        <dbReference type="ARBA" id="ARBA00023004"/>
    </source>
</evidence>
<feature type="transmembrane region" description="Helical" evidence="8">
    <location>
        <begin position="12"/>
        <end position="29"/>
    </location>
</feature>
<keyword evidence="5" id="KW-0408">Iron</keyword>
<keyword evidence="3" id="KW-0479">Metal-binding</keyword>
<dbReference type="PROSITE" id="PS00198">
    <property type="entry name" value="4FE4S_FER_1"/>
    <property type="match status" value="2"/>
</dbReference>
<feature type="transmembrane region" description="Helical" evidence="8">
    <location>
        <begin position="171"/>
        <end position="197"/>
    </location>
</feature>